<dbReference type="Proteomes" id="UP000195305">
    <property type="component" value="Unassembled WGS sequence"/>
</dbReference>
<reference evidence="1 2" key="1">
    <citation type="journal article" date="2018" name="BMC Genomics">
        <title>Whole genome sequencing and function prediction of 133 gut anaerobes isolated from chicken caecum in pure cultures.</title>
        <authorList>
            <person name="Medvecky M."/>
            <person name="Cejkova D."/>
            <person name="Polansky O."/>
            <person name="Karasova D."/>
            <person name="Kubasova T."/>
            <person name="Cizek A."/>
            <person name="Rychlik I."/>
        </authorList>
    </citation>
    <scope>NUCLEOTIDE SEQUENCE [LARGE SCALE GENOMIC DNA]</scope>
    <source>
        <strain evidence="1 2">An13</strain>
    </source>
</reference>
<proteinExistence type="predicted"/>
<dbReference type="RefSeq" id="WP_087359030.1">
    <property type="nucleotide sequence ID" value="NZ_NFLJ01000032.1"/>
</dbReference>
<dbReference type="EMBL" id="NFLJ01000032">
    <property type="protein sequence ID" value="OUQ33337.1"/>
    <property type="molecule type" value="Genomic_DNA"/>
</dbReference>
<name>A0A1Y4STY7_9FIRM</name>
<dbReference type="AlphaFoldDB" id="A0A1Y4STY7"/>
<comment type="caution">
    <text evidence="1">The sequence shown here is derived from an EMBL/GenBank/DDBJ whole genome shotgun (WGS) entry which is preliminary data.</text>
</comment>
<sequence>MNYVTKKSNLKIPILFLIIFILVGCQQKTVETSNKKNTSVLDNQILHVDISNDENAISGIYLMNEENEFSSTFISKYDIGIHSSSYKIIIKSEYQESIDYLEMDMPTASTITSLYITMDNYNFIVGLFNGTELISKQTLDINQYNQESENFVCKSSTNNKITPIGLSQKLDNDLVIYDTTLVMVHGDEQWNEDNEEHIKLSVILEEQ</sequence>
<keyword evidence="2" id="KW-1185">Reference proteome</keyword>
<protein>
    <recommendedName>
        <fullName evidence="3">Lipoprotein</fullName>
    </recommendedName>
</protein>
<dbReference type="OrthoDB" id="1654554at2"/>
<gene>
    <name evidence="1" type="ORF">B5E75_10540</name>
</gene>
<dbReference type="PROSITE" id="PS51257">
    <property type="entry name" value="PROKAR_LIPOPROTEIN"/>
    <property type="match status" value="1"/>
</dbReference>
<evidence type="ECO:0000313" key="2">
    <source>
        <dbReference type="Proteomes" id="UP000195305"/>
    </source>
</evidence>
<evidence type="ECO:0000313" key="1">
    <source>
        <dbReference type="EMBL" id="OUQ33337.1"/>
    </source>
</evidence>
<accession>A0A1Y4STY7</accession>
<evidence type="ECO:0008006" key="3">
    <source>
        <dbReference type="Google" id="ProtNLM"/>
    </source>
</evidence>
<organism evidence="1 2">
    <name type="scientific">Massilimicrobiota timonensis</name>
    <dbReference type="NCBI Taxonomy" id="1776392"/>
    <lineage>
        <taxon>Bacteria</taxon>
        <taxon>Bacillati</taxon>
        <taxon>Bacillota</taxon>
        <taxon>Erysipelotrichia</taxon>
        <taxon>Erysipelotrichales</taxon>
        <taxon>Erysipelotrichaceae</taxon>
        <taxon>Massilimicrobiota</taxon>
    </lineage>
</organism>